<accession>A0A0D2T2F6</accession>
<dbReference type="PANTHER" id="PTHR12741:SF47">
    <property type="entry name" value="CALLOSE SYNTHASE 9"/>
    <property type="match status" value="1"/>
</dbReference>
<evidence type="ECO:0000313" key="3">
    <source>
        <dbReference type="Proteomes" id="UP000032304"/>
    </source>
</evidence>
<name>A0A0D2T2F6_GOSRA</name>
<sequence length="91" mass="10602">MALDTGVSLGYNPLKLGGGQHRKTTFVEHQTFFHLYHSFQRLWIFLVMVFQGLTIIAFNDGHLNAKTLREVFSLGLTFVVMNFIWKYMTFI</sequence>
<dbReference type="GO" id="GO:0005886">
    <property type="term" value="C:plasma membrane"/>
    <property type="evidence" value="ECO:0007669"/>
    <property type="project" value="TreeGrafter"/>
</dbReference>
<dbReference type="PANTHER" id="PTHR12741">
    <property type="entry name" value="LYST-INTERACTING PROTEIN LIP5 DOPAMINE RESPONSIVE PROTEIN DRG-1"/>
    <property type="match status" value="1"/>
</dbReference>
<dbReference type="EMBL" id="CM001747">
    <property type="protein sequence ID" value="KJB50629.1"/>
    <property type="molecule type" value="Genomic_DNA"/>
</dbReference>
<keyword evidence="1" id="KW-0472">Membrane</keyword>
<feature type="transmembrane region" description="Helical" evidence="1">
    <location>
        <begin position="71"/>
        <end position="88"/>
    </location>
</feature>
<protein>
    <submittedName>
        <fullName evidence="2">Uncharacterized protein</fullName>
    </submittedName>
</protein>
<keyword evidence="1" id="KW-1133">Transmembrane helix</keyword>
<evidence type="ECO:0000256" key="1">
    <source>
        <dbReference type="SAM" id="Phobius"/>
    </source>
</evidence>
<dbReference type="STRING" id="29730.A0A0D2T2F6"/>
<dbReference type="eggNOG" id="KOG0916">
    <property type="taxonomic scope" value="Eukaryota"/>
</dbReference>
<proteinExistence type="predicted"/>
<keyword evidence="1" id="KW-0812">Transmembrane</keyword>
<gene>
    <name evidence="2" type="ORF">B456_008G179700</name>
</gene>
<dbReference type="Proteomes" id="UP000032304">
    <property type="component" value="Chromosome 8"/>
</dbReference>
<dbReference type="AlphaFoldDB" id="A0A0D2T2F6"/>
<keyword evidence="3" id="KW-1185">Reference proteome</keyword>
<feature type="transmembrane region" description="Helical" evidence="1">
    <location>
        <begin position="42"/>
        <end position="59"/>
    </location>
</feature>
<evidence type="ECO:0000313" key="2">
    <source>
        <dbReference type="EMBL" id="KJB50629.1"/>
    </source>
</evidence>
<reference evidence="2 3" key="1">
    <citation type="journal article" date="2012" name="Nature">
        <title>Repeated polyploidization of Gossypium genomes and the evolution of spinnable cotton fibres.</title>
        <authorList>
            <person name="Paterson A.H."/>
            <person name="Wendel J.F."/>
            <person name="Gundlach H."/>
            <person name="Guo H."/>
            <person name="Jenkins J."/>
            <person name="Jin D."/>
            <person name="Llewellyn D."/>
            <person name="Showmaker K.C."/>
            <person name="Shu S."/>
            <person name="Udall J."/>
            <person name="Yoo M.J."/>
            <person name="Byers R."/>
            <person name="Chen W."/>
            <person name="Doron-Faigenboim A."/>
            <person name="Duke M.V."/>
            <person name="Gong L."/>
            <person name="Grimwood J."/>
            <person name="Grover C."/>
            <person name="Grupp K."/>
            <person name="Hu G."/>
            <person name="Lee T.H."/>
            <person name="Li J."/>
            <person name="Lin L."/>
            <person name="Liu T."/>
            <person name="Marler B.S."/>
            <person name="Page J.T."/>
            <person name="Roberts A.W."/>
            <person name="Romanel E."/>
            <person name="Sanders W.S."/>
            <person name="Szadkowski E."/>
            <person name="Tan X."/>
            <person name="Tang H."/>
            <person name="Xu C."/>
            <person name="Wang J."/>
            <person name="Wang Z."/>
            <person name="Zhang D."/>
            <person name="Zhang L."/>
            <person name="Ashrafi H."/>
            <person name="Bedon F."/>
            <person name="Bowers J.E."/>
            <person name="Brubaker C.L."/>
            <person name="Chee P.W."/>
            <person name="Das S."/>
            <person name="Gingle A.R."/>
            <person name="Haigler C.H."/>
            <person name="Harker D."/>
            <person name="Hoffmann L.V."/>
            <person name="Hovav R."/>
            <person name="Jones D.C."/>
            <person name="Lemke C."/>
            <person name="Mansoor S."/>
            <person name="ur Rahman M."/>
            <person name="Rainville L.N."/>
            <person name="Rambani A."/>
            <person name="Reddy U.K."/>
            <person name="Rong J.K."/>
            <person name="Saranga Y."/>
            <person name="Scheffler B.E."/>
            <person name="Scheffler J.A."/>
            <person name="Stelly D.M."/>
            <person name="Triplett B.A."/>
            <person name="Van Deynze A."/>
            <person name="Vaslin M.F."/>
            <person name="Waghmare V.N."/>
            <person name="Walford S.A."/>
            <person name="Wright R.J."/>
            <person name="Zaki E.A."/>
            <person name="Zhang T."/>
            <person name="Dennis E.S."/>
            <person name="Mayer K.F."/>
            <person name="Peterson D.G."/>
            <person name="Rokhsar D.S."/>
            <person name="Wang X."/>
            <person name="Schmutz J."/>
        </authorList>
    </citation>
    <scope>NUCLEOTIDE SEQUENCE [LARGE SCALE GENOMIC DNA]</scope>
</reference>
<dbReference type="Gramene" id="KJB50629">
    <property type="protein sequence ID" value="KJB50629"/>
    <property type="gene ID" value="B456_008G179700"/>
</dbReference>
<organism evidence="2 3">
    <name type="scientific">Gossypium raimondii</name>
    <name type="common">Peruvian cotton</name>
    <name type="synonym">Gossypium klotzschianum subsp. raimondii</name>
    <dbReference type="NCBI Taxonomy" id="29730"/>
    <lineage>
        <taxon>Eukaryota</taxon>
        <taxon>Viridiplantae</taxon>
        <taxon>Streptophyta</taxon>
        <taxon>Embryophyta</taxon>
        <taxon>Tracheophyta</taxon>
        <taxon>Spermatophyta</taxon>
        <taxon>Magnoliopsida</taxon>
        <taxon>eudicotyledons</taxon>
        <taxon>Gunneridae</taxon>
        <taxon>Pentapetalae</taxon>
        <taxon>rosids</taxon>
        <taxon>malvids</taxon>
        <taxon>Malvales</taxon>
        <taxon>Malvaceae</taxon>
        <taxon>Malvoideae</taxon>
        <taxon>Gossypium</taxon>
    </lineage>
</organism>
<dbReference type="GO" id="GO:0046527">
    <property type="term" value="F:glucosyltransferase activity"/>
    <property type="evidence" value="ECO:0007669"/>
    <property type="project" value="TreeGrafter"/>
</dbReference>